<name>A0A5B7FMC9_PORTR</name>
<dbReference type="AlphaFoldDB" id="A0A5B7FMC9"/>
<feature type="region of interest" description="Disordered" evidence="1">
    <location>
        <begin position="46"/>
        <end position="119"/>
    </location>
</feature>
<evidence type="ECO:0000256" key="1">
    <source>
        <dbReference type="SAM" id="MobiDB-lite"/>
    </source>
</evidence>
<sequence length="119" mass="13130">MDTSYIPTFSETILRCPRQQRAPGHLQEAFRKITSNSASCTRKSFFLSSSHAPPRRLSSLSPSLTPSLQDPPMPCLPAPPSEAREENGLGEKYEVTQRKVHVGSQPEVGLRRHAGTNDS</sequence>
<reference evidence="2 3" key="1">
    <citation type="submission" date="2019-05" db="EMBL/GenBank/DDBJ databases">
        <title>Another draft genome of Portunus trituberculatus and its Hox gene families provides insights of decapod evolution.</title>
        <authorList>
            <person name="Jeong J.-H."/>
            <person name="Song I."/>
            <person name="Kim S."/>
            <person name="Choi T."/>
            <person name="Kim D."/>
            <person name="Ryu S."/>
            <person name="Kim W."/>
        </authorList>
    </citation>
    <scope>NUCLEOTIDE SEQUENCE [LARGE SCALE GENOMIC DNA]</scope>
    <source>
        <tissue evidence="2">Muscle</tissue>
    </source>
</reference>
<keyword evidence="3" id="KW-1185">Reference proteome</keyword>
<dbReference type="Proteomes" id="UP000324222">
    <property type="component" value="Unassembled WGS sequence"/>
</dbReference>
<accession>A0A5B7FMC9</accession>
<proteinExistence type="predicted"/>
<protein>
    <submittedName>
        <fullName evidence="2">Uncharacterized protein</fullName>
    </submittedName>
</protein>
<feature type="compositionally biased region" description="Low complexity" evidence="1">
    <location>
        <begin position="47"/>
        <end position="68"/>
    </location>
</feature>
<evidence type="ECO:0000313" key="2">
    <source>
        <dbReference type="EMBL" id="MPC46605.1"/>
    </source>
</evidence>
<feature type="compositionally biased region" description="Basic and acidic residues" evidence="1">
    <location>
        <begin position="82"/>
        <end position="97"/>
    </location>
</feature>
<evidence type="ECO:0000313" key="3">
    <source>
        <dbReference type="Proteomes" id="UP000324222"/>
    </source>
</evidence>
<dbReference type="EMBL" id="VSRR010007289">
    <property type="protein sequence ID" value="MPC46605.1"/>
    <property type="molecule type" value="Genomic_DNA"/>
</dbReference>
<comment type="caution">
    <text evidence="2">The sequence shown here is derived from an EMBL/GenBank/DDBJ whole genome shotgun (WGS) entry which is preliminary data.</text>
</comment>
<organism evidence="2 3">
    <name type="scientific">Portunus trituberculatus</name>
    <name type="common">Swimming crab</name>
    <name type="synonym">Neptunus trituberculatus</name>
    <dbReference type="NCBI Taxonomy" id="210409"/>
    <lineage>
        <taxon>Eukaryota</taxon>
        <taxon>Metazoa</taxon>
        <taxon>Ecdysozoa</taxon>
        <taxon>Arthropoda</taxon>
        <taxon>Crustacea</taxon>
        <taxon>Multicrustacea</taxon>
        <taxon>Malacostraca</taxon>
        <taxon>Eumalacostraca</taxon>
        <taxon>Eucarida</taxon>
        <taxon>Decapoda</taxon>
        <taxon>Pleocyemata</taxon>
        <taxon>Brachyura</taxon>
        <taxon>Eubrachyura</taxon>
        <taxon>Portunoidea</taxon>
        <taxon>Portunidae</taxon>
        <taxon>Portuninae</taxon>
        <taxon>Portunus</taxon>
    </lineage>
</organism>
<feature type="compositionally biased region" description="Pro residues" evidence="1">
    <location>
        <begin position="69"/>
        <end position="80"/>
    </location>
</feature>
<gene>
    <name evidence="2" type="ORF">E2C01_040328</name>
</gene>